<dbReference type="InterPro" id="IPR013519">
    <property type="entry name" value="Int_alpha_beta-p"/>
</dbReference>
<dbReference type="PANTHER" id="PTHR46580:SF4">
    <property type="entry name" value="ATP_GTP-BINDING PROTEIN"/>
    <property type="match status" value="1"/>
</dbReference>
<gene>
    <name evidence="6" type="ORF">C7477_1471</name>
</gene>
<evidence type="ECO:0000256" key="3">
    <source>
        <dbReference type="ARBA" id="ARBA00023180"/>
    </source>
</evidence>
<dbReference type="InterPro" id="IPR013783">
    <property type="entry name" value="Ig-like_fold"/>
</dbReference>
<evidence type="ECO:0000259" key="5">
    <source>
        <dbReference type="Pfam" id="PF16640"/>
    </source>
</evidence>
<evidence type="ECO:0000256" key="4">
    <source>
        <dbReference type="SAM" id="MobiDB-lite"/>
    </source>
</evidence>
<organism evidence="6 7">
    <name type="scientific">Phyllobacterium leguminum</name>
    <dbReference type="NCBI Taxonomy" id="314237"/>
    <lineage>
        <taxon>Bacteria</taxon>
        <taxon>Pseudomonadati</taxon>
        <taxon>Pseudomonadota</taxon>
        <taxon>Alphaproteobacteria</taxon>
        <taxon>Hyphomicrobiales</taxon>
        <taxon>Phyllobacteriaceae</taxon>
        <taxon>Phyllobacterium</taxon>
    </lineage>
</organism>
<keyword evidence="3" id="KW-0325">Glycoprotein</keyword>
<feature type="domain" description="Bacterial Ig-like" evidence="5">
    <location>
        <begin position="635"/>
        <end position="720"/>
    </location>
</feature>
<dbReference type="Gene3D" id="2.130.10.130">
    <property type="entry name" value="Integrin alpha, N-terminal"/>
    <property type="match status" value="6"/>
</dbReference>
<keyword evidence="2" id="KW-0677">Repeat</keyword>
<dbReference type="InterPro" id="IPR032109">
    <property type="entry name" value="Big_3_5"/>
</dbReference>
<dbReference type="EMBL" id="QJTF01000047">
    <property type="protein sequence ID" value="PYE85113.1"/>
    <property type="molecule type" value="Genomic_DNA"/>
</dbReference>
<dbReference type="Gene3D" id="2.40.128.340">
    <property type="match status" value="3"/>
</dbReference>
<feature type="domain" description="Bacterial Ig-like" evidence="5">
    <location>
        <begin position="1905"/>
        <end position="1995"/>
    </location>
</feature>
<feature type="non-terminal residue" evidence="6">
    <location>
        <position position="1997"/>
    </location>
</feature>
<name>A0A318STY4_9HYPH</name>
<keyword evidence="1" id="KW-0732">Signal</keyword>
<dbReference type="RefSeq" id="WP_110754797.1">
    <property type="nucleotide sequence ID" value="NZ_QJTF01000047.1"/>
</dbReference>
<dbReference type="OrthoDB" id="1488578at2"/>
<accession>A0A318STY4</accession>
<sequence length="1997" mass="205027">MTAVLATISDAFSFHRNRGNRGAGTGGRRWGWRAVGLMLIAQLALLTGIVSQAQGQTKDTSVKVHLAITPSNTTVGQKVGLMATTVPAVTGTMYFCEATAKLCTDINRIAEAQVINGVAATTYYYPGIGTHVLTARFLGTNGYDAANSSPQTLTVTGKYDTTTTLHAPTGTDPYTLPVTVAGIVPAPVKTVPTGTVDIIDTNANNKKLASVPLSGTASNAMAVRSIQNLATGASPQAVAVADFDGDGRPDVAIPNYVDKTVQIFLGQAGGTMATTPWATLPTPNAPTSAAAADFNNDGYIDLAVGNGNEVTTWGSNGNGTFMDPAHNVFDTSYTAALNLAVADFNHDGYLDFAVPANSDNFVGSVIVFLNGGTGNFTQKGAPIQLGSVQIAAIATGVFTSSGHFDLIASAGQTLLGDGSGGFQPQPAFDASGASVALADFDADGILDVAMAGGEQVVVLQGKGNGSFTQKATAVLSGPMSWPDARVTVGDFNADGHADFAASIYDYSLLNNSTLEVWLGDGNFGFGSQPSAMVTLRGGISDIASADFNGDGIADLVNLNSRSYGFSRVTHEPDTNTATITLGQPSLMRTVTATGVAVDWTGVHEVEAHYEGDDTFVQSDSNTLPMGKVGIVLDIDQTPVAAGKSVTLTATVTPGLSGTVSFCEAAAKLCTDANRLGEAQVFNGKASITFFPRIGTYSLKAHYAGNASTTAASAPQALTVTGQYPTKTTLGKPLGNGPYSIPVTVSSVAPPATPPTGTVDIIDQTNNNVTLGTSSSLSQPTDSLAVQGSTLTVSDIPISLPGGLAGADFNKDGRVDLAVANAAYSRIQIYLGQSDGTFPATPSSIIPYVTIASPVVAGDFTNDGIIDLAVGTEWNTNLYNIAVYTGDGQGGFSDIPITTAATGNLAAFVVSDFDTSGTLDLALVTSTSSQIWLGDGEGKFTAKGSPVEPGNGMKQYGANAAAGDFNNDANPDLLVPQGNGSLVWVLLGDGTGLFQPNPQQINTGANATVQSVAVADFDQNGNLDFTVGVENYNSDSWVAFYQGQGDGKTFVPKPYVTITNTSYQNFNVTVGDFNADGWPDVAAVYYYAMGDAPGQMSFLLGSSSSSHPWTFTPSATVQVGRFSMSPVAGDFNGDGFADVAVVNGHDNNMSVALVQPTVTVTASADVPAPAGDPSSGKHKVAGVYSGDNKLFAKSLPSDPVELAPQKLDTILTVTADPKDNSNAGQPVTLTATFGIKDGDDAQGHNPKGEWVTFTTQNGSVFLGKAQFALDTNTKQYVAILPNVTHLPSGDITVTASYPGDSYFNSMTGSLPYKVGPRATIKMALAVTAASKPVTSVPAGTQVTLTATVTPAVGGTVYFCKVAAPCVGVNRLGEAQLTGGKTVMSFYPGIGTYIFQAQFAGTITDAAATSNTQPLTVTGQHPTTTTLAKPAGNTPPYNLPVTVTGIAPSPLAPTGSVEIIDKTNKDTTLGSAVLAQPAYDVAETTAALAAGKGPYSSTSGDFNADGIEDIAVANRDDKSIGVYLGTHDGKFQLPPISWPTDGNPYPIAAGDFDNNGTLDLATGNGSNLTVFKNPGTGHFNGHVDTGGVSDFQSLVPGDFDNDGNLDVVVVHRSSQQVYLGNGQNGFSPAPAGAFAPGSLPPAYYRSAAGDFNKDGNLDLVVPDGQWNGSIWVLLGDGQGGFQPNPSQSPVQSLDRFAETVAVADFNGDGNLDFAAGVFDKNPSQSGSIFVYQGGTDGKTFTKKAPVPLIGGNWGNYSYYTNVSIAVGDFNADGIADLAASGSANVYVTGTAQVGTWLGDGSWNFTPSTQFGPGAYPLSTIVGDFNGDGFTDVSVVNAKGDNAAVGFLQPTATVTGTAQNVPAPVGTGTHDVLAVYDGDKNFAGSTSGTVPLAAKKLDTTLALRADPPSPVVAWQKVTLKAALGTGGQDLQGQAPSGEVTFSIQNGKQLGTAPFAWDDTTKQYVASLPAQTLPTGNYTIQATYPGDGNFNAPTPQPATLP</sequence>
<dbReference type="Pfam" id="PF13517">
    <property type="entry name" value="FG-GAP_3"/>
    <property type="match status" value="7"/>
</dbReference>
<evidence type="ECO:0000313" key="6">
    <source>
        <dbReference type="EMBL" id="PYE85113.1"/>
    </source>
</evidence>
<dbReference type="PANTHER" id="PTHR46580">
    <property type="entry name" value="SENSOR KINASE-RELATED"/>
    <property type="match status" value="1"/>
</dbReference>
<evidence type="ECO:0000256" key="2">
    <source>
        <dbReference type="ARBA" id="ARBA00022737"/>
    </source>
</evidence>
<feature type="compositionally biased region" description="Polar residues" evidence="4">
    <location>
        <begin position="1412"/>
        <end position="1425"/>
    </location>
</feature>
<dbReference type="Proteomes" id="UP000247454">
    <property type="component" value="Unassembled WGS sequence"/>
</dbReference>
<feature type="region of interest" description="Disordered" evidence="4">
    <location>
        <begin position="1412"/>
        <end position="1431"/>
    </location>
</feature>
<proteinExistence type="predicted"/>
<evidence type="ECO:0000256" key="1">
    <source>
        <dbReference type="ARBA" id="ARBA00022729"/>
    </source>
</evidence>
<evidence type="ECO:0000313" key="7">
    <source>
        <dbReference type="Proteomes" id="UP000247454"/>
    </source>
</evidence>
<protein>
    <submittedName>
        <fullName evidence="6">FG-GAP repeat protein</fullName>
    </submittedName>
</protein>
<dbReference type="Pfam" id="PF16640">
    <property type="entry name" value="Big_3_5"/>
    <property type="match status" value="2"/>
</dbReference>
<dbReference type="InterPro" id="IPR028994">
    <property type="entry name" value="Integrin_alpha_N"/>
</dbReference>
<dbReference type="Gene3D" id="2.60.40.10">
    <property type="entry name" value="Immunoglobulins"/>
    <property type="match status" value="5"/>
</dbReference>
<keyword evidence="7" id="KW-1185">Reference proteome</keyword>
<reference evidence="6 7" key="1">
    <citation type="submission" date="2018-06" db="EMBL/GenBank/DDBJ databases">
        <title>Genomic Encyclopedia of Type Strains, Phase III (KMG-III): the genomes of soil and plant-associated and newly described type strains.</title>
        <authorList>
            <person name="Whitman W."/>
        </authorList>
    </citation>
    <scope>NUCLEOTIDE SEQUENCE [LARGE SCALE GENOMIC DNA]</scope>
    <source>
        <strain evidence="6 7">ORS 1419</strain>
    </source>
</reference>
<dbReference type="SUPFAM" id="SSF69318">
    <property type="entry name" value="Integrin alpha N-terminal domain"/>
    <property type="match status" value="4"/>
</dbReference>
<comment type="caution">
    <text evidence="6">The sequence shown here is derived from an EMBL/GenBank/DDBJ whole genome shotgun (WGS) entry which is preliminary data.</text>
</comment>
<dbReference type="SMART" id="SM00191">
    <property type="entry name" value="Int_alpha"/>
    <property type="match status" value="5"/>
</dbReference>
<dbReference type="InterPro" id="IPR013517">
    <property type="entry name" value="FG-GAP"/>
</dbReference>